<accession>A0ABT7PNS2</accession>
<dbReference type="EMBL" id="JASZZN010000019">
    <property type="protein sequence ID" value="MDM4018126.1"/>
    <property type="molecule type" value="Genomic_DNA"/>
</dbReference>
<dbReference type="InterPro" id="IPR007709">
    <property type="entry name" value="N-FG_amidohydro"/>
</dbReference>
<comment type="caution">
    <text evidence="1">The sequence shown here is derived from an EMBL/GenBank/DDBJ whole genome shotgun (WGS) entry which is preliminary data.</text>
</comment>
<sequence length="258" mass="28677">MSILITCESGGFRIPEWVASRDSAADRSAGGITAGGITAGVPDVHGPWCGIAFGEADLCGREAAIQLSSRLQVPCLLQPFSPALVDVTRPTESRRVFGARGRQLSGTQQARLLDECYHSYWRRVEAAVTQILEHFTFVVHLSVHSFVPHRKGRFLRTDVGLLYDSSREHESDLCADWIDEVYFEFGNLRVRRNYPTRGDRNALHGKLRQRFSADQYVGIEVALNRWWAGRSSTRREEAIAALADCCAETLGLPSSLPS</sequence>
<dbReference type="Gene3D" id="3.40.630.40">
    <property type="entry name" value="Zn-dependent exopeptidases"/>
    <property type="match status" value="1"/>
</dbReference>
<dbReference type="Proteomes" id="UP001239462">
    <property type="component" value="Unassembled WGS sequence"/>
</dbReference>
<name>A0ABT7PNS2_9BACT</name>
<proteinExistence type="predicted"/>
<dbReference type="RefSeq" id="WP_289165775.1">
    <property type="nucleotide sequence ID" value="NZ_JASZZN010000019.1"/>
</dbReference>
<evidence type="ECO:0000313" key="1">
    <source>
        <dbReference type="EMBL" id="MDM4018126.1"/>
    </source>
</evidence>
<evidence type="ECO:0000313" key="2">
    <source>
        <dbReference type="Proteomes" id="UP001239462"/>
    </source>
</evidence>
<organism evidence="1 2">
    <name type="scientific">Roseiconus lacunae</name>
    <dbReference type="NCBI Taxonomy" id="2605694"/>
    <lineage>
        <taxon>Bacteria</taxon>
        <taxon>Pseudomonadati</taxon>
        <taxon>Planctomycetota</taxon>
        <taxon>Planctomycetia</taxon>
        <taxon>Pirellulales</taxon>
        <taxon>Pirellulaceae</taxon>
        <taxon>Roseiconus</taxon>
    </lineage>
</organism>
<protein>
    <submittedName>
        <fullName evidence="1">N-formylglutamate amidohydrolase</fullName>
    </submittedName>
</protein>
<dbReference type="Pfam" id="PF05013">
    <property type="entry name" value="FGase"/>
    <property type="match status" value="1"/>
</dbReference>
<keyword evidence="2" id="KW-1185">Reference proteome</keyword>
<reference evidence="1 2" key="1">
    <citation type="submission" date="2023-06" db="EMBL/GenBank/DDBJ databases">
        <title>Roseiconus lacunae JC819 isolated from Gulf of Mannar region, Tamil Nadu.</title>
        <authorList>
            <person name="Pk S."/>
            <person name="Ch S."/>
            <person name="Ch V.R."/>
        </authorList>
    </citation>
    <scope>NUCLEOTIDE SEQUENCE [LARGE SCALE GENOMIC DNA]</scope>
    <source>
        <strain evidence="1 2">JC819</strain>
    </source>
</reference>
<gene>
    <name evidence="1" type="ORF">QTN89_21940</name>
</gene>
<dbReference type="SUPFAM" id="SSF53187">
    <property type="entry name" value="Zn-dependent exopeptidases"/>
    <property type="match status" value="1"/>
</dbReference>